<reference evidence="1" key="1">
    <citation type="submission" date="2021-01" db="EMBL/GenBank/DDBJ databases">
        <authorList>
            <person name="Corre E."/>
            <person name="Pelletier E."/>
            <person name="Niang G."/>
            <person name="Scheremetjew M."/>
            <person name="Finn R."/>
            <person name="Kale V."/>
            <person name="Holt S."/>
            <person name="Cochrane G."/>
            <person name="Meng A."/>
            <person name="Brown T."/>
            <person name="Cohen L."/>
        </authorList>
    </citation>
    <scope>NUCLEOTIDE SEQUENCE</scope>
    <source>
        <strain evidence="1">RCC3387</strain>
    </source>
</reference>
<gene>
    <name evidence="1" type="ORF">BRAN1462_LOCUS53224</name>
</gene>
<evidence type="ECO:0000313" key="1">
    <source>
        <dbReference type="EMBL" id="CAD9635402.1"/>
    </source>
</evidence>
<name>A0A6V0A2Z8_9DINO</name>
<dbReference type="AlphaFoldDB" id="A0A6V0A2Z8"/>
<organism evidence="1">
    <name type="scientific">Zooxanthella nutricula</name>
    <dbReference type="NCBI Taxonomy" id="1333877"/>
    <lineage>
        <taxon>Eukaryota</taxon>
        <taxon>Sar</taxon>
        <taxon>Alveolata</taxon>
        <taxon>Dinophyceae</taxon>
        <taxon>Peridiniales</taxon>
        <taxon>Peridiniales incertae sedis</taxon>
        <taxon>Zooxanthella</taxon>
    </lineage>
</organism>
<accession>A0A6V0A2Z8</accession>
<sequence>MPSACQLQRVGDLSEGGRAEIDALAHTIIFGVDSSVPPATEAYSLEVLTVATQMSGQGSLPVPAAVACEAGGQRGTAGHVMLTFRSGGMLLASAGHWSELVKIDATEELVLRTAEEQYGEAYASRWAAQLRSAPDGTRPVMTQSFAAQIVQQSPVGSFVASAQSAPPAPGYSLC</sequence>
<proteinExistence type="predicted"/>
<dbReference type="EMBL" id="HBGW01083958">
    <property type="protein sequence ID" value="CAD9635402.1"/>
    <property type="molecule type" value="Transcribed_RNA"/>
</dbReference>
<protein>
    <submittedName>
        <fullName evidence="1">Uncharacterized protein</fullName>
    </submittedName>
</protein>